<feature type="region of interest" description="Disordered" evidence="11">
    <location>
        <begin position="631"/>
        <end position="671"/>
    </location>
</feature>
<dbReference type="InterPro" id="IPR032880">
    <property type="entry name" value="CSC1/OSCA1-like_N"/>
</dbReference>
<feature type="coiled-coil region" evidence="10">
    <location>
        <begin position="138"/>
        <end position="208"/>
    </location>
</feature>
<feature type="transmembrane region" description="Helical" evidence="12">
    <location>
        <begin position="533"/>
        <end position="553"/>
    </location>
</feature>
<feature type="transmembrane region" description="Helical" evidence="12">
    <location>
        <begin position="353"/>
        <end position="372"/>
    </location>
</feature>
<reference evidence="16 17" key="1">
    <citation type="journal article" date="2023" name="Hortic Res">
        <title>Pangenome of water caltrop reveals structural variations and asymmetric subgenome divergence after allopolyploidization.</title>
        <authorList>
            <person name="Zhang X."/>
            <person name="Chen Y."/>
            <person name="Wang L."/>
            <person name="Yuan Y."/>
            <person name="Fang M."/>
            <person name="Shi L."/>
            <person name="Lu R."/>
            <person name="Comes H.P."/>
            <person name="Ma Y."/>
            <person name="Chen Y."/>
            <person name="Huang G."/>
            <person name="Zhou Y."/>
            <person name="Zheng Z."/>
            <person name="Qiu Y."/>
        </authorList>
    </citation>
    <scope>NUCLEOTIDE SEQUENCE [LARGE SCALE GENOMIC DNA]</scope>
    <source>
        <strain evidence="16">F231</strain>
    </source>
</reference>
<dbReference type="Pfam" id="PF02714">
    <property type="entry name" value="RSN1_7TM"/>
    <property type="match status" value="1"/>
</dbReference>
<dbReference type="Pfam" id="PF14703">
    <property type="entry name" value="PHM7_cyt"/>
    <property type="match status" value="1"/>
</dbReference>
<dbReference type="GO" id="GO:0005227">
    <property type="term" value="F:calcium-activated cation channel activity"/>
    <property type="evidence" value="ECO:0007669"/>
    <property type="project" value="InterPro"/>
</dbReference>
<evidence type="ECO:0000256" key="6">
    <source>
        <dbReference type="ARBA" id="ARBA00022989"/>
    </source>
</evidence>
<evidence type="ECO:0000313" key="16">
    <source>
        <dbReference type="EMBL" id="KAK4796116.1"/>
    </source>
</evidence>
<feature type="transmembrane region" description="Helical" evidence="12">
    <location>
        <begin position="51"/>
        <end position="70"/>
    </location>
</feature>
<evidence type="ECO:0000256" key="10">
    <source>
        <dbReference type="SAM" id="Coils"/>
    </source>
</evidence>
<evidence type="ECO:0000256" key="12">
    <source>
        <dbReference type="SAM" id="Phobius"/>
    </source>
</evidence>
<feature type="transmembrane region" description="Helical" evidence="12">
    <location>
        <begin position="495"/>
        <end position="512"/>
    </location>
</feature>
<feature type="transmembrane region" description="Helical" evidence="12">
    <location>
        <begin position="466"/>
        <end position="489"/>
    </location>
</feature>
<evidence type="ECO:0000256" key="9">
    <source>
        <dbReference type="ARBA" id="ARBA00023303"/>
    </source>
</evidence>
<comment type="subcellular location">
    <subcellularLocation>
        <location evidence="1">Membrane</location>
        <topology evidence="1">Multi-pass membrane protein</topology>
    </subcellularLocation>
</comment>
<accession>A0AAN7MI75</accession>
<keyword evidence="7" id="KW-0406">Ion transport</keyword>
<dbReference type="InterPro" id="IPR003864">
    <property type="entry name" value="CSC1/OSCA1-like_7TM"/>
</dbReference>
<gene>
    <name evidence="16" type="ORF">SAY86_028442</name>
</gene>
<keyword evidence="8 12" id="KW-0472">Membrane</keyword>
<feature type="transmembrane region" description="Helical" evidence="12">
    <location>
        <begin position="321"/>
        <end position="341"/>
    </location>
</feature>
<feature type="transmembrane region" description="Helical" evidence="12">
    <location>
        <begin position="392"/>
        <end position="410"/>
    </location>
</feature>
<dbReference type="GO" id="GO:0005886">
    <property type="term" value="C:plasma membrane"/>
    <property type="evidence" value="ECO:0007669"/>
    <property type="project" value="TreeGrafter"/>
</dbReference>
<dbReference type="InterPro" id="IPR027815">
    <property type="entry name" value="CSC1/OSCA1-like_cyt"/>
</dbReference>
<keyword evidence="6 12" id="KW-1133">Transmembrane helix</keyword>
<keyword evidence="17" id="KW-1185">Reference proteome</keyword>
<evidence type="ECO:0000256" key="3">
    <source>
        <dbReference type="ARBA" id="ARBA00022448"/>
    </source>
</evidence>
<evidence type="ECO:0000256" key="1">
    <source>
        <dbReference type="ARBA" id="ARBA00004141"/>
    </source>
</evidence>
<evidence type="ECO:0000256" key="11">
    <source>
        <dbReference type="SAM" id="MobiDB-lite"/>
    </source>
</evidence>
<evidence type="ECO:0000259" key="14">
    <source>
        <dbReference type="Pfam" id="PF13967"/>
    </source>
</evidence>
<evidence type="ECO:0000313" key="17">
    <source>
        <dbReference type="Proteomes" id="UP001346149"/>
    </source>
</evidence>
<comment type="similarity">
    <text evidence="2">Belongs to the CSC1 (TC 1.A.17) family.</text>
</comment>
<dbReference type="EMBL" id="JAXQNO010000006">
    <property type="protein sequence ID" value="KAK4796116.1"/>
    <property type="molecule type" value="Genomic_DNA"/>
</dbReference>
<evidence type="ECO:0000256" key="5">
    <source>
        <dbReference type="ARBA" id="ARBA00022837"/>
    </source>
</evidence>
<comment type="caution">
    <text evidence="16">The sequence shown here is derived from an EMBL/GenBank/DDBJ whole genome shotgun (WGS) entry which is preliminary data.</text>
</comment>
<feature type="compositionally biased region" description="Basic and acidic residues" evidence="11">
    <location>
        <begin position="648"/>
        <end position="671"/>
    </location>
</feature>
<evidence type="ECO:0000259" key="15">
    <source>
        <dbReference type="Pfam" id="PF14703"/>
    </source>
</evidence>
<keyword evidence="10" id="KW-0175">Coiled coil</keyword>
<keyword evidence="3" id="KW-0813">Transport</keyword>
<dbReference type="PANTHER" id="PTHR13018:SF141">
    <property type="entry name" value="OS01G0950900 PROTEIN"/>
    <property type="match status" value="1"/>
</dbReference>
<evidence type="ECO:0000256" key="7">
    <source>
        <dbReference type="ARBA" id="ARBA00023065"/>
    </source>
</evidence>
<name>A0AAN7MI75_TRANT</name>
<protein>
    <submittedName>
        <fullName evidence="16">Uncharacterized protein</fullName>
    </submittedName>
</protein>
<keyword evidence="5" id="KW-0106">Calcium</keyword>
<feature type="domain" description="CSC1/OSCA1-like 7TM region" evidence="13">
    <location>
        <begin position="264"/>
        <end position="552"/>
    </location>
</feature>
<keyword evidence="9" id="KW-0407">Ion channel</keyword>
<dbReference type="Proteomes" id="UP001346149">
    <property type="component" value="Unassembled WGS sequence"/>
</dbReference>
<evidence type="ECO:0000256" key="2">
    <source>
        <dbReference type="ARBA" id="ARBA00007779"/>
    </source>
</evidence>
<feature type="transmembrane region" description="Helical" evidence="12">
    <location>
        <begin position="265"/>
        <end position="289"/>
    </location>
</feature>
<dbReference type="InterPro" id="IPR045122">
    <property type="entry name" value="Csc1-like"/>
</dbReference>
<keyword evidence="4 12" id="KW-0812">Transmembrane</keyword>
<feature type="transmembrane region" description="Helical" evidence="12">
    <location>
        <begin position="559"/>
        <end position="577"/>
    </location>
</feature>
<dbReference type="PANTHER" id="PTHR13018">
    <property type="entry name" value="PROBABLE MEMBRANE PROTEIN DUF221-RELATED"/>
    <property type="match status" value="1"/>
</dbReference>
<evidence type="ECO:0000256" key="4">
    <source>
        <dbReference type="ARBA" id="ARBA00022692"/>
    </source>
</evidence>
<dbReference type="Pfam" id="PF13967">
    <property type="entry name" value="RSN1_TM"/>
    <property type="match status" value="1"/>
</dbReference>
<sequence>MKSLTLVALTPSSSFASSSSVNYNGQDGPPLSYNSLDAFTISNIRMGSDRLWVHFTCLCLISFYGLYLLYKEYYEILSRRIQRLQSIRDRPDQFTVLVRGIPQCPEHGAHSCSVDHFFSTHYPDSYCSYQMLYHGKDMEELLEQVKSTAKMIEDLRKKSVEKGHTEELLLEKKTREDFTKIASHEEKLQKLYHRIHQLQSESELKRKELAVAFVTFKSRQVASTVAQSQQHSHPLLWTTEMSPEPADVSWKNLAIPYKILPLNKIFVILAATLLTIFFAVPVTAVQGIARFEKLKKWFPPAMAIQLIPGLRSVVTGYLPSVVLNGFIYAVPFAMLGMARLSGSISKSKEELKACNMVFFFPVGNVFFLSLLSGSLLDEIGESVTHPKHFPGHLARAVSVQVFAFMDYRGIGRISAKQRLITGDFFTTYILTDGLSGFSLEVLQPGFLLWDTIKSLTFGRGKEKRPYLYSFPSFRVIPVVSLAVLIGMVYAVIAPLLLPFLICYFCLGYIVYVNQIQDVYETVYDTGGKYWTYVHHYIIVSIVLMQITMIGLFGLKSKPAASISTVPLILLSVMFDRYCKIRFYPTFRCYTVQNVRENDELDRKSEQLGGNYESAGSAYCPPFLQPMNLMRSESSSTQPLEYPTAERVPLQEEPRRQGATSLREEAQDKASP</sequence>
<feature type="domain" description="CSC1/OSCA1-like N-terminal transmembrane" evidence="14">
    <location>
        <begin position="20"/>
        <end position="72"/>
    </location>
</feature>
<evidence type="ECO:0000256" key="8">
    <source>
        <dbReference type="ARBA" id="ARBA00023136"/>
    </source>
</evidence>
<organism evidence="16 17">
    <name type="scientific">Trapa natans</name>
    <name type="common">Water chestnut</name>
    <dbReference type="NCBI Taxonomy" id="22666"/>
    <lineage>
        <taxon>Eukaryota</taxon>
        <taxon>Viridiplantae</taxon>
        <taxon>Streptophyta</taxon>
        <taxon>Embryophyta</taxon>
        <taxon>Tracheophyta</taxon>
        <taxon>Spermatophyta</taxon>
        <taxon>Magnoliopsida</taxon>
        <taxon>eudicotyledons</taxon>
        <taxon>Gunneridae</taxon>
        <taxon>Pentapetalae</taxon>
        <taxon>rosids</taxon>
        <taxon>malvids</taxon>
        <taxon>Myrtales</taxon>
        <taxon>Lythraceae</taxon>
        <taxon>Trapa</taxon>
    </lineage>
</organism>
<evidence type="ECO:0000259" key="13">
    <source>
        <dbReference type="Pfam" id="PF02714"/>
    </source>
</evidence>
<proteinExistence type="inferred from homology"/>
<dbReference type="AlphaFoldDB" id="A0AAN7MI75"/>
<feature type="domain" description="CSC1/OSCA1-like cytosolic" evidence="15">
    <location>
        <begin position="93"/>
        <end position="252"/>
    </location>
</feature>